<dbReference type="STRING" id="695850.A0A067CBP3"/>
<feature type="coiled-coil region" evidence="1">
    <location>
        <begin position="84"/>
        <end position="118"/>
    </location>
</feature>
<evidence type="ECO:0000313" key="3">
    <source>
        <dbReference type="Proteomes" id="UP000030745"/>
    </source>
</evidence>
<evidence type="ECO:0000256" key="1">
    <source>
        <dbReference type="SAM" id="Coils"/>
    </source>
</evidence>
<dbReference type="EMBL" id="KK583214">
    <property type="protein sequence ID" value="KDO27928.1"/>
    <property type="molecule type" value="Genomic_DNA"/>
</dbReference>
<reference evidence="2 3" key="1">
    <citation type="journal article" date="2013" name="PLoS Genet.">
        <title>Distinctive expansion of potential virulence genes in the genome of the oomycete fish pathogen Saprolegnia parasitica.</title>
        <authorList>
            <person name="Jiang R.H."/>
            <person name="de Bruijn I."/>
            <person name="Haas B.J."/>
            <person name="Belmonte R."/>
            <person name="Lobach L."/>
            <person name="Christie J."/>
            <person name="van den Ackerveken G."/>
            <person name="Bottin A."/>
            <person name="Bulone V."/>
            <person name="Diaz-Moreno S.M."/>
            <person name="Dumas B."/>
            <person name="Fan L."/>
            <person name="Gaulin E."/>
            <person name="Govers F."/>
            <person name="Grenville-Briggs L.J."/>
            <person name="Horner N.R."/>
            <person name="Levin J.Z."/>
            <person name="Mammella M."/>
            <person name="Meijer H.J."/>
            <person name="Morris P."/>
            <person name="Nusbaum C."/>
            <person name="Oome S."/>
            <person name="Phillips A.J."/>
            <person name="van Rooyen D."/>
            <person name="Rzeszutek E."/>
            <person name="Saraiva M."/>
            <person name="Secombes C.J."/>
            <person name="Seidl M.F."/>
            <person name="Snel B."/>
            <person name="Stassen J.H."/>
            <person name="Sykes S."/>
            <person name="Tripathy S."/>
            <person name="van den Berg H."/>
            <person name="Vega-Arreguin J.C."/>
            <person name="Wawra S."/>
            <person name="Young S.K."/>
            <person name="Zeng Q."/>
            <person name="Dieguez-Uribeondo J."/>
            <person name="Russ C."/>
            <person name="Tyler B.M."/>
            <person name="van West P."/>
        </authorList>
    </citation>
    <scope>NUCLEOTIDE SEQUENCE [LARGE SCALE GENOMIC DNA]</scope>
    <source>
        <strain evidence="2 3">CBS 223.65</strain>
    </source>
</reference>
<name>A0A067CBP3_SAPPC</name>
<gene>
    <name evidence="2" type="ORF">SPRG_07202</name>
</gene>
<dbReference type="GeneID" id="24129498"/>
<sequence>MAALEKDAASAVALASAKATAAAQETELCNRITALESRLINASASKTLDEDAIDAIDVTKQGLAIETVELETHEMALHALQIKVDAADAKASALTSQLAALTARAVDAEAKAVFLSAELAAAVARSMDAEALVRAAKAQHEAVQVMSEREIQEKTIAHLEAQLARAEAKIDELKRATANTTQVHRLASERFTSNIDGFLERVLHDYDSRLIRCSAKVDVLQSLQDTHAAQFRDASSLVGHMQEERLAQYEILSSLYDQVTTPTLCLLDVSPNGQYLQTMLFQRLRQLHEHMADQAGDDEKKLNYAKLLVATMHARQVEFVETCISLYRQTS</sequence>
<keyword evidence="1" id="KW-0175">Coiled coil</keyword>
<dbReference type="AlphaFoldDB" id="A0A067CBP3"/>
<keyword evidence="3" id="KW-1185">Reference proteome</keyword>
<evidence type="ECO:0000313" key="2">
    <source>
        <dbReference type="EMBL" id="KDO27928.1"/>
    </source>
</evidence>
<proteinExistence type="predicted"/>
<feature type="coiled-coil region" evidence="1">
    <location>
        <begin position="149"/>
        <end position="183"/>
    </location>
</feature>
<protein>
    <submittedName>
        <fullName evidence="2">Uncharacterized protein</fullName>
    </submittedName>
</protein>
<dbReference type="RefSeq" id="XP_012201384.1">
    <property type="nucleotide sequence ID" value="XM_012345994.1"/>
</dbReference>
<accession>A0A067CBP3</accession>
<dbReference type="VEuPathDB" id="FungiDB:SPRG_07202"/>
<dbReference type="KEGG" id="spar:SPRG_07202"/>
<dbReference type="Proteomes" id="UP000030745">
    <property type="component" value="Unassembled WGS sequence"/>
</dbReference>
<dbReference type="OrthoDB" id="79569at2759"/>
<organism evidence="2 3">
    <name type="scientific">Saprolegnia parasitica (strain CBS 223.65)</name>
    <dbReference type="NCBI Taxonomy" id="695850"/>
    <lineage>
        <taxon>Eukaryota</taxon>
        <taxon>Sar</taxon>
        <taxon>Stramenopiles</taxon>
        <taxon>Oomycota</taxon>
        <taxon>Saprolegniomycetes</taxon>
        <taxon>Saprolegniales</taxon>
        <taxon>Saprolegniaceae</taxon>
        <taxon>Saprolegnia</taxon>
    </lineage>
</organism>